<dbReference type="InterPro" id="IPR037682">
    <property type="entry name" value="TonB_C"/>
</dbReference>
<feature type="domain" description="TonB C-terminal" evidence="11">
    <location>
        <begin position="181"/>
        <end position="269"/>
    </location>
</feature>
<evidence type="ECO:0000256" key="4">
    <source>
        <dbReference type="ARBA" id="ARBA00022475"/>
    </source>
</evidence>
<gene>
    <name evidence="12" type="ORF">GTQ45_06025</name>
</gene>
<dbReference type="PANTHER" id="PTHR33446">
    <property type="entry name" value="PROTEIN TONB-RELATED"/>
    <property type="match status" value="1"/>
</dbReference>
<feature type="region of interest" description="Disordered" evidence="10">
    <location>
        <begin position="63"/>
        <end position="172"/>
    </location>
</feature>
<keyword evidence="3" id="KW-0813">Transport</keyword>
<dbReference type="GeneID" id="300655250"/>
<keyword evidence="6" id="KW-0812">Transmembrane</keyword>
<feature type="compositionally biased region" description="Basic residues" evidence="10">
    <location>
        <begin position="97"/>
        <end position="113"/>
    </location>
</feature>
<dbReference type="Gene3D" id="3.30.1150.10">
    <property type="match status" value="1"/>
</dbReference>
<proteinExistence type="inferred from homology"/>
<accession>A0A845Q9X2</accession>
<name>A0A845Q9X2_9HYPH</name>
<keyword evidence="7" id="KW-0653">Protein transport</keyword>
<evidence type="ECO:0000259" key="11">
    <source>
        <dbReference type="PROSITE" id="PS52015"/>
    </source>
</evidence>
<dbReference type="GO" id="GO:0015031">
    <property type="term" value="P:protein transport"/>
    <property type="evidence" value="ECO:0007669"/>
    <property type="project" value="UniProtKB-KW"/>
</dbReference>
<protein>
    <submittedName>
        <fullName evidence="12">TonB family protein</fullName>
    </submittedName>
</protein>
<evidence type="ECO:0000256" key="3">
    <source>
        <dbReference type="ARBA" id="ARBA00022448"/>
    </source>
</evidence>
<dbReference type="Pfam" id="PF03544">
    <property type="entry name" value="TonB_C"/>
    <property type="match status" value="1"/>
</dbReference>
<keyword evidence="8" id="KW-1133">Transmembrane helix</keyword>
<comment type="similarity">
    <text evidence="2">Belongs to the TonB family.</text>
</comment>
<keyword evidence="4" id="KW-1003">Cell membrane</keyword>
<keyword evidence="9" id="KW-0472">Membrane</keyword>
<feature type="compositionally biased region" description="Acidic residues" evidence="10">
    <location>
        <begin position="72"/>
        <end position="81"/>
    </location>
</feature>
<organism evidence="12 13">
    <name type="scientific">Pyruvatibacter mobilis</name>
    <dbReference type="NCBI Taxonomy" id="1712261"/>
    <lineage>
        <taxon>Bacteria</taxon>
        <taxon>Pseudomonadati</taxon>
        <taxon>Pseudomonadota</taxon>
        <taxon>Alphaproteobacteria</taxon>
        <taxon>Hyphomicrobiales</taxon>
        <taxon>Parvibaculaceae</taxon>
        <taxon>Pyruvatibacter</taxon>
    </lineage>
</organism>
<comment type="subcellular location">
    <subcellularLocation>
        <location evidence="1">Cell inner membrane</location>
        <topology evidence="1">Single-pass membrane protein</topology>
        <orientation evidence="1">Periplasmic side</orientation>
    </subcellularLocation>
</comment>
<dbReference type="RefSeq" id="WP_160587298.1">
    <property type="nucleotide sequence ID" value="NZ_BMHN01000001.1"/>
</dbReference>
<dbReference type="EMBL" id="WXYQ01000005">
    <property type="protein sequence ID" value="NBG95284.1"/>
    <property type="molecule type" value="Genomic_DNA"/>
</dbReference>
<keyword evidence="13" id="KW-1185">Reference proteome</keyword>
<feature type="compositionally biased region" description="Basic and acidic residues" evidence="10">
    <location>
        <begin position="86"/>
        <end position="96"/>
    </location>
</feature>
<dbReference type="GO" id="GO:0031992">
    <property type="term" value="F:energy transducer activity"/>
    <property type="evidence" value="ECO:0007669"/>
    <property type="project" value="TreeGrafter"/>
</dbReference>
<reference evidence="12 13" key="1">
    <citation type="journal article" date="2016" name="Int. J. Syst. Evol. Microbiol.">
        <title>Pyruvatibacter mobilis gen. nov., sp. nov., a marine bacterium from the culture broth of Picochlorum sp. 122.</title>
        <authorList>
            <person name="Wang G."/>
            <person name="Tang M."/>
            <person name="Wu H."/>
            <person name="Dai S."/>
            <person name="Li T."/>
            <person name="Chen C."/>
            <person name="He H."/>
            <person name="Fan J."/>
            <person name="Xiang W."/>
            <person name="Li X."/>
        </authorList>
    </citation>
    <scope>NUCLEOTIDE SEQUENCE [LARGE SCALE GENOMIC DNA]</scope>
    <source>
        <strain evidence="12 13">GYP-11</strain>
    </source>
</reference>
<feature type="compositionally biased region" description="Low complexity" evidence="10">
    <location>
        <begin position="139"/>
        <end position="165"/>
    </location>
</feature>
<evidence type="ECO:0000256" key="2">
    <source>
        <dbReference type="ARBA" id="ARBA00006555"/>
    </source>
</evidence>
<evidence type="ECO:0000256" key="9">
    <source>
        <dbReference type="ARBA" id="ARBA00023136"/>
    </source>
</evidence>
<evidence type="ECO:0000256" key="1">
    <source>
        <dbReference type="ARBA" id="ARBA00004383"/>
    </source>
</evidence>
<dbReference type="Proteomes" id="UP000470384">
    <property type="component" value="Unassembled WGS sequence"/>
</dbReference>
<evidence type="ECO:0000256" key="6">
    <source>
        <dbReference type="ARBA" id="ARBA00022692"/>
    </source>
</evidence>
<dbReference type="AlphaFoldDB" id="A0A845Q9X2"/>
<keyword evidence="5" id="KW-0997">Cell inner membrane</keyword>
<evidence type="ECO:0000256" key="10">
    <source>
        <dbReference type="SAM" id="MobiDB-lite"/>
    </source>
</evidence>
<dbReference type="PROSITE" id="PS52015">
    <property type="entry name" value="TONB_CTD"/>
    <property type="match status" value="1"/>
</dbReference>
<dbReference type="InterPro" id="IPR051045">
    <property type="entry name" value="TonB-dependent_transducer"/>
</dbReference>
<dbReference type="GO" id="GO:0098797">
    <property type="term" value="C:plasma membrane protein complex"/>
    <property type="evidence" value="ECO:0007669"/>
    <property type="project" value="TreeGrafter"/>
</dbReference>
<dbReference type="NCBIfam" id="TIGR01352">
    <property type="entry name" value="tonB_Cterm"/>
    <property type="match status" value="1"/>
</dbReference>
<dbReference type="GO" id="GO:0055085">
    <property type="term" value="P:transmembrane transport"/>
    <property type="evidence" value="ECO:0007669"/>
    <property type="project" value="InterPro"/>
</dbReference>
<sequence>MTAQKAPPARSHVTPLKRLWPWMLGLAILVHAALAAWVFALDTAPDIKAGGGGRVLGQISMNLASAPLPDPDPVEEPDSPVEPDPVIEKAPPEPKKPATRPRPVKPKPVKLKKPQPQPKKPQPKKPVQQAPRPAPPVIQPETEAEPAPATRAAAPTRGEGAAAPTVGLGGQQTRTVDNDAAYLADLRARIERQRRYPADARRRGDEGVATAAIVIAPDGSLASVSITGTSGSYSLDRMAKRMVSRAAPFPPPPRAPYRLNLPIVFSLAH</sequence>
<evidence type="ECO:0000256" key="7">
    <source>
        <dbReference type="ARBA" id="ARBA00022927"/>
    </source>
</evidence>
<dbReference type="SUPFAM" id="SSF74653">
    <property type="entry name" value="TolA/TonB C-terminal domain"/>
    <property type="match status" value="1"/>
</dbReference>
<evidence type="ECO:0000256" key="5">
    <source>
        <dbReference type="ARBA" id="ARBA00022519"/>
    </source>
</evidence>
<comment type="caution">
    <text evidence="12">The sequence shown here is derived from an EMBL/GenBank/DDBJ whole genome shotgun (WGS) entry which is preliminary data.</text>
</comment>
<evidence type="ECO:0000256" key="8">
    <source>
        <dbReference type="ARBA" id="ARBA00022989"/>
    </source>
</evidence>
<dbReference type="PANTHER" id="PTHR33446:SF2">
    <property type="entry name" value="PROTEIN TONB"/>
    <property type="match status" value="1"/>
</dbReference>
<dbReference type="InterPro" id="IPR006260">
    <property type="entry name" value="TonB/TolA_C"/>
</dbReference>
<dbReference type="OrthoDB" id="8481221at2"/>
<evidence type="ECO:0000313" key="12">
    <source>
        <dbReference type="EMBL" id="NBG95284.1"/>
    </source>
</evidence>
<evidence type="ECO:0000313" key="13">
    <source>
        <dbReference type="Proteomes" id="UP000470384"/>
    </source>
</evidence>